<keyword evidence="3" id="KW-1185">Reference proteome</keyword>
<accession>A0AAN6XVT2</accession>
<reference evidence="2" key="1">
    <citation type="journal article" date="2023" name="Mol. Phylogenet. Evol.">
        <title>Genome-scale phylogeny and comparative genomics of the fungal order Sordariales.</title>
        <authorList>
            <person name="Hensen N."/>
            <person name="Bonometti L."/>
            <person name="Westerberg I."/>
            <person name="Brannstrom I.O."/>
            <person name="Guillou S."/>
            <person name="Cros-Aarteil S."/>
            <person name="Calhoun S."/>
            <person name="Haridas S."/>
            <person name="Kuo A."/>
            <person name="Mondo S."/>
            <person name="Pangilinan J."/>
            <person name="Riley R."/>
            <person name="LaButti K."/>
            <person name="Andreopoulos B."/>
            <person name="Lipzen A."/>
            <person name="Chen C."/>
            <person name="Yan M."/>
            <person name="Daum C."/>
            <person name="Ng V."/>
            <person name="Clum A."/>
            <person name="Steindorff A."/>
            <person name="Ohm R.A."/>
            <person name="Martin F."/>
            <person name="Silar P."/>
            <person name="Natvig D.O."/>
            <person name="Lalanne C."/>
            <person name="Gautier V."/>
            <person name="Ament-Velasquez S.L."/>
            <person name="Kruys A."/>
            <person name="Hutchinson M.I."/>
            <person name="Powell A.J."/>
            <person name="Barry K."/>
            <person name="Miller A.N."/>
            <person name="Grigoriev I.V."/>
            <person name="Debuchy R."/>
            <person name="Gladieux P."/>
            <person name="Hiltunen Thoren M."/>
            <person name="Johannesson H."/>
        </authorList>
    </citation>
    <scope>NUCLEOTIDE SEQUENCE</scope>
    <source>
        <strain evidence="2">PSN293</strain>
    </source>
</reference>
<comment type="caution">
    <text evidence="2">The sequence shown here is derived from an EMBL/GenBank/DDBJ whole genome shotgun (WGS) entry which is preliminary data.</text>
</comment>
<dbReference type="Proteomes" id="UP001301769">
    <property type="component" value="Unassembled WGS sequence"/>
</dbReference>
<organism evidence="2 3">
    <name type="scientific">Rhypophila decipiens</name>
    <dbReference type="NCBI Taxonomy" id="261697"/>
    <lineage>
        <taxon>Eukaryota</taxon>
        <taxon>Fungi</taxon>
        <taxon>Dikarya</taxon>
        <taxon>Ascomycota</taxon>
        <taxon>Pezizomycotina</taxon>
        <taxon>Sordariomycetes</taxon>
        <taxon>Sordariomycetidae</taxon>
        <taxon>Sordariales</taxon>
        <taxon>Naviculisporaceae</taxon>
        <taxon>Rhypophila</taxon>
    </lineage>
</organism>
<feature type="compositionally biased region" description="Basic and acidic residues" evidence="1">
    <location>
        <begin position="162"/>
        <end position="173"/>
    </location>
</feature>
<dbReference type="AlphaFoldDB" id="A0AAN6XVT2"/>
<name>A0AAN6XVT2_9PEZI</name>
<dbReference type="EMBL" id="MU858271">
    <property type="protein sequence ID" value="KAK4207829.1"/>
    <property type="molecule type" value="Genomic_DNA"/>
</dbReference>
<evidence type="ECO:0000313" key="3">
    <source>
        <dbReference type="Proteomes" id="UP001301769"/>
    </source>
</evidence>
<feature type="region of interest" description="Disordered" evidence="1">
    <location>
        <begin position="162"/>
        <end position="217"/>
    </location>
</feature>
<evidence type="ECO:0000256" key="1">
    <source>
        <dbReference type="SAM" id="MobiDB-lite"/>
    </source>
</evidence>
<feature type="compositionally biased region" description="Basic and acidic residues" evidence="1">
    <location>
        <begin position="192"/>
        <end position="208"/>
    </location>
</feature>
<evidence type="ECO:0000313" key="2">
    <source>
        <dbReference type="EMBL" id="KAK4207829.1"/>
    </source>
</evidence>
<gene>
    <name evidence="2" type="ORF">QBC37DRAFT_86190</name>
</gene>
<protein>
    <submittedName>
        <fullName evidence="2">Uncharacterized protein</fullName>
    </submittedName>
</protein>
<proteinExistence type="predicted"/>
<reference evidence="2" key="2">
    <citation type="submission" date="2023-05" db="EMBL/GenBank/DDBJ databases">
        <authorList>
            <consortium name="Lawrence Berkeley National Laboratory"/>
            <person name="Steindorff A."/>
            <person name="Hensen N."/>
            <person name="Bonometti L."/>
            <person name="Westerberg I."/>
            <person name="Brannstrom I.O."/>
            <person name="Guillou S."/>
            <person name="Cros-Aarteil S."/>
            <person name="Calhoun S."/>
            <person name="Haridas S."/>
            <person name="Kuo A."/>
            <person name="Mondo S."/>
            <person name="Pangilinan J."/>
            <person name="Riley R."/>
            <person name="Labutti K."/>
            <person name="Andreopoulos B."/>
            <person name="Lipzen A."/>
            <person name="Chen C."/>
            <person name="Yanf M."/>
            <person name="Daum C."/>
            <person name="Ng V."/>
            <person name="Clum A."/>
            <person name="Ohm R."/>
            <person name="Martin F."/>
            <person name="Silar P."/>
            <person name="Natvig D."/>
            <person name="Lalanne C."/>
            <person name="Gautier V."/>
            <person name="Ament-Velasquez S.L."/>
            <person name="Kruys A."/>
            <person name="Hutchinson M.I."/>
            <person name="Powell A.J."/>
            <person name="Barry K."/>
            <person name="Miller A.N."/>
            <person name="Grigoriev I.V."/>
            <person name="Debuchy R."/>
            <person name="Gladieux P."/>
            <person name="Thoren M.H."/>
            <person name="Johannesson H."/>
        </authorList>
    </citation>
    <scope>NUCLEOTIDE SEQUENCE</scope>
    <source>
        <strain evidence="2">PSN293</strain>
    </source>
</reference>
<sequence>MSGNGSTRQCYSHICSRYYACTTEIHYRTNMASLVVRRYSAYLPGIWFWFSQTIKVGARRNDSTVRLTGPRKSANHMFPQQQTRSPNFCSLLYKSAVSDIIMLQSYRWITTPSRGRQIEPTYAVWSTWPIRSREKSKQKKTGSHIQLSLLHRLFTTVQVNRDRRGRTGRETCSSRRGAVGRSVGSELGISHPKKEIRSTRRNAEDRNGSLKCVPQINTPWGEERSNLPWS</sequence>